<evidence type="ECO:0000313" key="3">
    <source>
        <dbReference type="EMBL" id="CAF4177247.1"/>
    </source>
</evidence>
<sequence length="194" mass="21038">MVDTIELSTVEGEKHDISADDTVGTEESTDNKKVKVDLQGFVTPLVTLLKAIADYLFTKNILPPLGQEAMSEMIESSLCIFESEFCSTLFAEGIGNAIAVVIVELLKLLFRCKQYNNGQMIAGEFWNKTIVSLVKGLTIGGFSFAIQAFLTYFTFGCAALCPWIAGFVGSVIESLVGNILGRVVASSHEHISID</sequence>
<feature type="transmembrane region" description="Helical" evidence="1">
    <location>
        <begin position="130"/>
        <end position="146"/>
    </location>
</feature>
<organism evidence="3 4">
    <name type="scientific">Didymodactylos carnosus</name>
    <dbReference type="NCBI Taxonomy" id="1234261"/>
    <lineage>
        <taxon>Eukaryota</taxon>
        <taxon>Metazoa</taxon>
        <taxon>Spiralia</taxon>
        <taxon>Gnathifera</taxon>
        <taxon>Rotifera</taxon>
        <taxon>Eurotatoria</taxon>
        <taxon>Bdelloidea</taxon>
        <taxon>Philodinida</taxon>
        <taxon>Philodinidae</taxon>
        <taxon>Didymodactylos</taxon>
    </lineage>
</organism>
<gene>
    <name evidence="2" type="ORF">OVA965_LOCUS31537</name>
    <name evidence="3" type="ORF">TMI583_LOCUS32368</name>
</gene>
<dbReference type="Proteomes" id="UP000677228">
    <property type="component" value="Unassembled WGS sequence"/>
</dbReference>
<comment type="caution">
    <text evidence="3">The sequence shown here is derived from an EMBL/GenBank/DDBJ whole genome shotgun (WGS) entry which is preliminary data.</text>
</comment>
<proteinExistence type="predicted"/>
<feature type="transmembrane region" description="Helical" evidence="1">
    <location>
        <begin position="89"/>
        <end position="110"/>
    </location>
</feature>
<name>A0A8S2RR71_9BILA</name>
<keyword evidence="1" id="KW-0472">Membrane</keyword>
<evidence type="ECO:0000313" key="2">
    <source>
        <dbReference type="EMBL" id="CAF1367996.1"/>
    </source>
</evidence>
<protein>
    <submittedName>
        <fullName evidence="3">Uncharacterized protein</fullName>
    </submittedName>
</protein>
<reference evidence="3" key="1">
    <citation type="submission" date="2021-02" db="EMBL/GenBank/DDBJ databases">
        <authorList>
            <person name="Nowell W R."/>
        </authorList>
    </citation>
    <scope>NUCLEOTIDE SEQUENCE</scope>
</reference>
<keyword evidence="1" id="KW-0812">Transmembrane</keyword>
<evidence type="ECO:0000256" key="1">
    <source>
        <dbReference type="SAM" id="Phobius"/>
    </source>
</evidence>
<dbReference type="EMBL" id="CAJNOK010023807">
    <property type="protein sequence ID" value="CAF1367996.1"/>
    <property type="molecule type" value="Genomic_DNA"/>
</dbReference>
<keyword evidence="1" id="KW-1133">Transmembrane helix</keyword>
<dbReference type="AlphaFoldDB" id="A0A8S2RR71"/>
<dbReference type="EMBL" id="CAJOBA010045465">
    <property type="protein sequence ID" value="CAF4177247.1"/>
    <property type="molecule type" value="Genomic_DNA"/>
</dbReference>
<dbReference type="Proteomes" id="UP000682733">
    <property type="component" value="Unassembled WGS sequence"/>
</dbReference>
<evidence type="ECO:0000313" key="4">
    <source>
        <dbReference type="Proteomes" id="UP000682733"/>
    </source>
</evidence>
<accession>A0A8S2RR71</accession>